<feature type="compositionally biased region" description="Basic and acidic residues" evidence="1">
    <location>
        <begin position="31"/>
        <end position="43"/>
    </location>
</feature>
<name>A0A6B0R944_9CETA</name>
<dbReference type="EMBL" id="VBQZ03000026">
    <property type="protein sequence ID" value="MXQ85521.1"/>
    <property type="molecule type" value="Genomic_DNA"/>
</dbReference>
<evidence type="ECO:0000313" key="3">
    <source>
        <dbReference type="Proteomes" id="UP000322234"/>
    </source>
</evidence>
<comment type="caution">
    <text evidence="2">The sequence shown here is derived from an EMBL/GenBank/DDBJ whole genome shotgun (WGS) entry which is preliminary data.</text>
</comment>
<gene>
    <name evidence="2" type="ORF">E5288_WYG011229</name>
</gene>
<protein>
    <submittedName>
        <fullName evidence="2">Uncharacterized protein</fullName>
    </submittedName>
</protein>
<dbReference type="Proteomes" id="UP000322234">
    <property type="component" value="Unassembled WGS sequence"/>
</dbReference>
<sequence>MRLPQSRFHQLTDHWRNKKSRPIHDQMPLATERKAAMSREKVWEPAAPDKTQKQELKSLRPRVETRCQLEAILSTVMEQHPPVHTWGCSAERRREVPEGAASQYRAPAKGPPAGLTAGGDETWLAGDTGRVTFPVYSKHSSARLFRQDEARNTVTKLGK</sequence>
<accession>A0A6B0R944</accession>
<evidence type="ECO:0000313" key="2">
    <source>
        <dbReference type="EMBL" id="MXQ85521.1"/>
    </source>
</evidence>
<organism evidence="2 3">
    <name type="scientific">Bos mutus</name>
    <name type="common">wild yak</name>
    <dbReference type="NCBI Taxonomy" id="72004"/>
    <lineage>
        <taxon>Eukaryota</taxon>
        <taxon>Metazoa</taxon>
        <taxon>Chordata</taxon>
        <taxon>Craniata</taxon>
        <taxon>Vertebrata</taxon>
        <taxon>Euteleostomi</taxon>
        <taxon>Mammalia</taxon>
        <taxon>Eutheria</taxon>
        <taxon>Laurasiatheria</taxon>
        <taxon>Artiodactyla</taxon>
        <taxon>Ruminantia</taxon>
        <taxon>Pecora</taxon>
        <taxon>Bovidae</taxon>
        <taxon>Bovinae</taxon>
        <taxon>Bos</taxon>
    </lineage>
</organism>
<reference evidence="2" key="1">
    <citation type="submission" date="2019-10" db="EMBL/GenBank/DDBJ databases">
        <title>The sequence and de novo assembly of the wild yak genome.</title>
        <authorList>
            <person name="Liu Y."/>
        </authorList>
    </citation>
    <scope>NUCLEOTIDE SEQUENCE [LARGE SCALE GENOMIC DNA]</scope>
    <source>
        <strain evidence="2">WY2019</strain>
    </source>
</reference>
<dbReference type="AlphaFoldDB" id="A0A6B0R944"/>
<evidence type="ECO:0000256" key="1">
    <source>
        <dbReference type="SAM" id="MobiDB-lite"/>
    </source>
</evidence>
<feature type="region of interest" description="Disordered" evidence="1">
    <location>
        <begin position="1"/>
        <end position="59"/>
    </location>
</feature>
<feature type="compositionally biased region" description="Basic and acidic residues" evidence="1">
    <location>
        <begin position="50"/>
        <end position="59"/>
    </location>
</feature>
<keyword evidence="3" id="KW-1185">Reference proteome</keyword>
<proteinExistence type="predicted"/>
<feature type="region of interest" description="Disordered" evidence="1">
    <location>
        <begin position="97"/>
        <end position="122"/>
    </location>
</feature>